<evidence type="ECO:0000256" key="3">
    <source>
        <dbReference type="ARBA" id="ARBA00023315"/>
    </source>
</evidence>
<dbReference type="NCBIfam" id="TIGR00667">
    <property type="entry name" value="aat"/>
    <property type="match status" value="1"/>
</dbReference>
<dbReference type="PANTHER" id="PTHR30098:SF2">
    <property type="entry name" value="LEUCYL_PHENYLALANYL-TRNA--PROTEIN TRANSFERASE"/>
    <property type="match status" value="1"/>
</dbReference>
<sequence>MSDFDLALVMRGYRQGYFLMADEHTGTLGWYRSRERALIPLDERFHCPRSLKRKFSQFTVQVNQDFAGVVAGCADRPETWISQELQQLYAQLHRAGYAHSWETWQEGALAGGILGIVVGAAFIGESMFHRVTDASKVALVTLVQHLRQQGFRLFDAQLMNPHLARFGAHAITDREYRRLLAQAVRHAERGFGTPQPP</sequence>
<dbReference type="OrthoDB" id="9790282at2"/>
<dbReference type="InterPro" id="IPR042203">
    <property type="entry name" value="Leu/Phe-tRNA_Trfase_C"/>
</dbReference>
<comment type="similarity">
    <text evidence="4">Belongs to the L/F-transferase family.</text>
</comment>
<evidence type="ECO:0000256" key="4">
    <source>
        <dbReference type="HAMAP-Rule" id="MF_00688"/>
    </source>
</evidence>
<dbReference type="EMBL" id="CP017675">
    <property type="protein sequence ID" value="APB34438.1"/>
    <property type="molecule type" value="Genomic_DNA"/>
</dbReference>
<protein>
    <recommendedName>
        <fullName evidence="4">Leucyl/phenylalanyl-tRNA--protein transferase</fullName>
        <ecNumber evidence="4">2.3.2.6</ecNumber>
    </recommendedName>
    <alternativeName>
        <fullName evidence="4">L/F-transferase</fullName>
    </alternativeName>
    <alternativeName>
        <fullName evidence="4">Leucyltransferase</fullName>
    </alternativeName>
    <alternativeName>
        <fullName evidence="4">Phenyalanyltransferase</fullName>
    </alternativeName>
</protein>
<dbReference type="GO" id="GO:0008914">
    <property type="term" value="F:leucyl-tRNA--protein transferase activity"/>
    <property type="evidence" value="ECO:0007669"/>
    <property type="project" value="UniProtKB-UniRule"/>
</dbReference>
<keyword evidence="3 4" id="KW-0012">Acyltransferase</keyword>
<name>A0A1J0AER8_9CYAN</name>
<dbReference type="Proteomes" id="UP000180235">
    <property type="component" value="Chromosome"/>
</dbReference>
<gene>
    <name evidence="4 5" type="primary">aat</name>
    <name evidence="5" type="ORF">GlitD10_2109</name>
</gene>
<dbReference type="STRING" id="1188229.GlitD10_2109"/>
<dbReference type="InterPro" id="IPR016181">
    <property type="entry name" value="Acyl_CoA_acyltransferase"/>
</dbReference>
<keyword evidence="1 4" id="KW-0963">Cytoplasm</keyword>
<dbReference type="GO" id="GO:0005737">
    <property type="term" value="C:cytoplasm"/>
    <property type="evidence" value="ECO:0007669"/>
    <property type="project" value="UniProtKB-SubCell"/>
</dbReference>
<accession>A0A1J0AER8</accession>
<dbReference type="InterPro" id="IPR004616">
    <property type="entry name" value="Leu/Phe-tRNA_Trfase"/>
</dbReference>
<proteinExistence type="inferred from homology"/>
<dbReference type="Pfam" id="PF03588">
    <property type="entry name" value="Leu_Phe_trans"/>
    <property type="match status" value="1"/>
</dbReference>
<reference evidence="5 6" key="1">
    <citation type="submission" date="2016-10" db="EMBL/GenBank/DDBJ databases">
        <title>Description of Gloeomargarita lithophora gen. nov., sp. nov., a thylakoid-bearing basal-branching cyanobacterium with intracellular carbonates, and proposal for Gloeomargaritales ord. nov.</title>
        <authorList>
            <person name="Moreira D."/>
            <person name="Tavera R."/>
            <person name="Benzerara K."/>
            <person name="Skouri-Panet F."/>
            <person name="Couradeau E."/>
            <person name="Gerard E."/>
            <person name="Loussert C."/>
            <person name="Novelo E."/>
            <person name="Zivanovic Y."/>
            <person name="Lopez-Garcia P."/>
        </authorList>
    </citation>
    <scope>NUCLEOTIDE SEQUENCE [LARGE SCALE GENOMIC DNA]</scope>
    <source>
        <strain evidence="5 6">D10</strain>
    </source>
</reference>
<dbReference type="HAMAP" id="MF_00688">
    <property type="entry name" value="Leu_Phe_trans"/>
    <property type="match status" value="1"/>
</dbReference>
<dbReference type="GO" id="GO:0030163">
    <property type="term" value="P:protein catabolic process"/>
    <property type="evidence" value="ECO:0007669"/>
    <property type="project" value="UniProtKB-UniRule"/>
</dbReference>
<evidence type="ECO:0000313" key="5">
    <source>
        <dbReference type="EMBL" id="APB34438.1"/>
    </source>
</evidence>
<dbReference type="AlphaFoldDB" id="A0A1J0AER8"/>
<evidence type="ECO:0000256" key="2">
    <source>
        <dbReference type="ARBA" id="ARBA00022679"/>
    </source>
</evidence>
<comment type="catalytic activity">
    <reaction evidence="4">
        <text>L-phenylalanyl-tRNA(Phe) + an N-terminal L-alpha-aminoacyl-[protein] = an N-terminal L-phenylalanyl-L-alpha-aminoacyl-[protein] + tRNA(Phe)</text>
        <dbReference type="Rhea" id="RHEA:43632"/>
        <dbReference type="Rhea" id="RHEA-COMP:9668"/>
        <dbReference type="Rhea" id="RHEA-COMP:9699"/>
        <dbReference type="Rhea" id="RHEA-COMP:10636"/>
        <dbReference type="Rhea" id="RHEA-COMP:10637"/>
        <dbReference type="ChEBI" id="CHEBI:78442"/>
        <dbReference type="ChEBI" id="CHEBI:78531"/>
        <dbReference type="ChEBI" id="CHEBI:78597"/>
        <dbReference type="ChEBI" id="CHEBI:83561"/>
        <dbReference type="EC" id="2.3.2.6"/>
    </reaction>
</comment>
<evidence type="ECO:0000313" key="6">
    <source>
        <dbReference type="Proteomes" id="UP000180235"/>
    </source>
</evidence>
<dbReference type="SUPFAM" id="SSF55729">
    <property type="entry name" value="Acyl-CoA N-acyltransferases (Nat)"/>
    <property type="match status" value="1"/>
</dbReference>
<dbReference type="KEGG" id="glt:GlitD10_2109"/>
<comment type="function">
    <text evidence="4">Functions in the N-end rule pathway of protein degradation where it conjugates Leu, Phe and, less efficiently, Met from aminoacyl-tRNAs to the N-termini of proteins containing an N-terminal arginine or lysine.</text>
</comment>
<keyword evidence="6" id="KW-1185">Reference proteome</keyword>
<comment type="catalytic activity">
    <reaction evidence="4">
        <text>N-terminal L-lysyl-[protein] + L-leucyl-tRNA(Leu) = N-terminal L-leucyl-L-lysyl-[protein] + tRNA(Leu) + H(+)</text>
        <dbReference type="Rhea" id="RHEA:12340"/>
        <dbReference type="Rhea" id="RHEA-COMP:9613"/>
        <dbReference type="Rhea" id="RHEA-COMP:9622"/>
        <dbReference type="Rhea" id="RHEA-COMP:12670"/>
        <dbReference type="Rhea" id="RHEA-COMP:12671"/>
        <dbReference type="ChEBI" id="CHEBI:15378"/>
        <dbReference type="ChEBI" id="CHEBI:65249"/>
        <dbReference type="ChEBI" id="CHEBI:78442"/>
        <dbReference type="ChEBI" id="CHEBI:78494"/>
        <dbReference type="ChEBI" id="CHEBI:133043"/>
        <dbReference type="EC" id="2.3.2.6"/>
    </reaction>
</comment>
<comment type="catalytic activity">
    <reaction evidence="4">
        <text>N-terminal L-arginyl-[protein] + L-leucyl-tRNA(Leu) = N-terminal L-leucyl-L-arginyl-[protein] + tRNA(Leu) + H(+)</text>
        <dbReference type="Rhea" id="RHEA:50416"/>
        <dbReference type="Rhea" id="RHEA-COMP:9613"/>
        <dbReference type="Rhea" id="RHEA-COMP:9622"/>
        <dbReference type="Rhea" id="RHEA-COMP:12672"/>
        <dbReference type="Rhea" id="RHEA-COMP:12673"/>
        <dbReference type="ChEBI" id="CHEBI:15378"/>
        <dbReference type="ChEBI" id="CHEBI:64719"/>
        <dbReference type="ChEBI" id="CHEBI:78442"/>
        <dbReference type="ChEBI" id="CHEBI:78494"/>
        <dbReference type="ChEBI" id="CHEBI:133044"/>
        <dbReference type="EC" id="2.3.2.6"/>
    </reaction>
</comment>
<evidence type="ECO:0000256" key="1">
    <source>
        <dbReference type="ARBA" id="ARBA00022490"/>
    </source>
</evidence>
<comment type="subcellular location">
    <subcellularLocation>
        <location evidence="4">Cytoplasm</location>
    </subcellularLocation>
</comment>
<dbReference type="EC" id="2.3.2.6" evidence="4"/>
<dbReference type="PANTHER" id="PTHR30098">
    <property type="entry name" value="LEUCYL/PHENYLALANYL-TRNA--PROTEIN TRANSFERASE"/>
    <property type="match status" value="1"/>
</dbReference>
<keyword evidence="2 4" id="KW-0808">Transferase</keyword>
<organism evidence="5 6">
    <name type="scientific">Gloeomargarita lithophora Alchichica-D10</name>
    <dbReference type="NCBI Taxonomy" id="1188229"/>
    <lineage>
        <taxon>Bacteria</taxon>
        <taxon>Bacillati</taxon>
        <taxon>Cyanobacteriota</taxon>
        <taxon>Cyanophyceae</taxon>
        <taxon>Gloeomargaritales</taxon>
        <taxon>Gloeomargaritaceae</taxon>
        <taxon>Gloeomargarita</taxon>
    </lineage>
</organism>
<dbReference type="Gene3D" id="3.40.630.70">
    <property type="entry name" value="Leucyl/phenylalanyl-tRNA-protein transferase, C-terminal domain"/>
    <property type="match status" value="1"/>
</dbReference>
<dbReference type="RefSeq" id="WP_071454877.1">
    <property type="nucleotide sequence ID" value="NZ_CP017675.1"/>
</dbReference>